<reference evidence="1" key="1">
    <citation type="journal article" date="2012" name="Science">
        <title>Fermentation, hydrogen, and sulfur metabolism in multiple uncultivated bacterial phyla.</title>
        <authorList>
            <person name="Wrighton K.C."/>
            <person name="Thomas B.C."/>
            <person name="Sharon I."/>
            <person name="Miller C.S."/>
            <person name="Castelle C.J."/>
            <person name="VerBerkmoes N.C."/>
            <person name="Wilkins M.J."/>
            <person name="Hettich R.L."/>
            <person name="Lipton M.S."/>
            <person name="Williams K.H."/>
            <person name="Long P.E."/>
            <person name="Banfield J.F."/>
        </authorList>
    </citation>
    <scope>NUCLEOTIDE SEQUENCE [LARGE SCALE GENOMIC DNA]</scope>
</reference>
<gene>
    <name evidence="1" type="ORF">ACD_80C00025G0003</name>
</gene>
<dbReference type="EMBL" id="AMFJ01036032">
    <property type="protein sequence ID" value="EKD25549.1"/>
    <property type="molecule type" value="Genomic_DNA"/>
</dbReference>
<evidence type="ECO:0000313" key="1">
    <source>
        <dbReference type="EMBL" id="EKD25549.1"/>
    </source>
</evidence>
<organism evidence="1">
    <name type="scientific">uncultured bacterium</name>
    <name type="common">gcode 4</name>
    <dbReference type="NCBI Taxonomy" id="1234023"/>
    <lineage>
        <taxon>Bacteria</taxon>
        <taxon>environmental samples</taxon>
    </lineage>
</organism>
<accession>K1YJN0</accession>
<dbReference type="AlphaFoldDB" id="K1YJN0"/>
<protein>
    <submittedName>
        <fullName evidence="1">Uncharacterized protein</fullName>
    </submittedName>
</protein>
<proteinExistence type="predicted"/>
<name>K1YJN0_9BACT</name>
<sequence>MKTVQIIGENLHENLLVAITSKTKTSKLSLAINIKFIEKEEIQEARLVIHTVEFLYQENIISFTGTVFTKENARPCMVCHCTNNSIQECWMTIIEPKTETFTTNISKTEFIKKCKEYCINAGLEINQDGNLMEGFSIFRNSPKPGDPGGILMNGKETIMVNTEMYNNLFPIEKDNNVIFGEYIDEHIVRTCSIEEARLRGVTIS</sequence>
<comment type="caution">
    <text evidence="1">The sequence shown here is derived from an EMBL/GenBank/DDBJ whole genome shotgun (WGS) entry which is preliminary data.</text>
</comment>